<name>W9QCE9_FUSOX</name>
<accession>W9QCE9</accession>
<reference evidence="1" key="2">
    <citation type="submission" date="2012-05" db="EMBL/GenBank/DDBJ databases">
        <title>Annotation of the Genome Sequence of Fusarium oxysporum HDV247.</title>
        <authorList>
            <consortium name="The Broad Institute Genomics Platform"/>
            <person name="Ma L.-J."/>
            <person name="Corby-Kistler H."/>
            <person name="Broz K."/>
            <person name="Gale L.R."/>
            <person name="Jonkers W."/>
            <person name="O'Donnell K."/>
            <person name="Ploetz R."/>
            <person name="Steinberg C."/>
            <person name="Schwartz D.C."/>
            <person name="VanEtten H."/>
            <person name="Zhou S."/>
            <person name="Young S.K."/>
            <person name="Zeng Q."/>
            <person name="Gargeya S."/>
            <person name="Fitzgerald M."/>
            <person name="Abouelleil A."/>
            <person name="Alvarado L."/>
            <person name="Chapman S.B."/>
            <person name="Gainer-Dewar J."/>
            <person name="Goldberg J."/>
            <person name="Griggs A."/>
            <person name="Gujja S."/>
            <person name="Hansen M."/>
            <person name="Howarth C."/>
            <person name="Imamovic A."/>
            <person name="Ireland A."/>
            <person name="Larimer J."/>
            <person name="McCowan C."/>
            <person name="Murphy C."/>
            <person name="Pearson M."/>
            <person name="Poon T.W."/>
            <person name="Priest M."/>
            <person name="Roberts A."/>
            <person name="Saif S."/>
            <person name="Shea T."/>
            <person name="Sykes S."/>
            <person name="Wortman J."/>
            <person name="Nusbaum C."/>
            <person name="Birren B."/>
        </authorList>
    </citation>
    <scope>NUCLEOTIDE SEQUENCE</scope>
    <source>
        <strain evidence="1">HDV247</strain>
    </source>
</reference>
<organism evidence="1">
    <name type="scientific">Fusarium oxysporum f. sp. pisi HDV247</name>
    <dbReference type="NCBI Taxonomy" id="1080344"/>
    <lineage>
        <taxon>Eukaryota</taxon>
        <taxon>Fungi</taxon>
        <taxon>Dikarya</taxon>
        <taxon>Ascomycota</taxon>
        <taxon>Pezizomycotina</taxon>
        <taxon>Sordariomycetes</taxon>
        <taxon>Hypocreomycetidae</taxon>
        <taxon>Hypocreales</taxon>
        <taxon>Nectriaceae</taxon>
        <taxon>Fusarium</taxon>
        <taxon>Fusarium oxysporum species complex</taxon>
    </lineage>
</organism>
<evidence type="ECO:0000313" key="1">
    <source>
        <dbReference type="EMBL" id="EXA52876.1"/>
    </source>
</evidence>
<sequence>MVWRVLIGGGNAREDKKEDIISDQLVIEGV</sequence>
<dbReference type="HOGENOM" id="CLU_3406387_0_0_1"/>
<gene>
    <name evidence="1" type="ORF">FOVG_00961</name>
</gene>
<dbReference type="EMBL" id="JH650968">
    <property type="protein sequence ID" value="EXA52876.1"/>
    <property type="molecule type" value="Genomic_DNA"/>
</dbReference>
<dbReference type="AlphaFoldDB" id="W9QCE9"/>
<dbReference type="Proteomes" id="UP000030751">
    <property type="component" value="Unassembled WGS sequence"/>
</dbReference>
<protein>
    <submittedName>
        <fullName evidence="1">Uncharacterized protein</fullName>
    </submittedName>
</protein>
<reference evidence="1" key="1">
    <citation type="submission" date="2011-10" db="EMBL/GenBank/DDBJ databases">
        <title>The Genome Sequence of Fusarium oxysporum HDV247.</title>
        <authorList>
            <consortium name="The Broad Institute Genome Sequencing Platform"/>
            <person name="Ma L.-J."/>
            <person name="Gale L.R."/>
            <person name="Schwartz D.C."/>
            <person name="Zhou S."/>
            <person name="Corby-Kistler H."/>
            <person name="Young S.K."/>
            <person name="Zeng Q."/>
            <person name="Gargeya S."/>
            <person name="Fitzgerald M."/>
            <person name="Haas B."/>
            <person name="Abouelleil A."/>
            <person name="Alvarado L."/>
            <person name="Arachchi H.M."/>
            <person name="Berlin A."/>
            <person name="Brown A."/>
            <person name="Chapman S.B."/>
            <person name="Chen Z."/>
            <person name="Dunbar C."/>
            <person name="Freedman E."/>
            <person name="Gearin G."/>
            <person name="Goldberg J."/>
            <person name="Griggs A."/>
            <person name="Gujja S."/>
            <person name="Heiman D."/>
            <person name="Howarth C."/>
            <person name="Larson L."/>
            <person name="Lui A."/>
            <person name="MacDonald P.J.P."/>
            <person name="Montmayeur A."/>
            <person name="Murphy C."/>
            <person name="Neiman D."/>
            <person name="Pearson M."/>
            <person name="Priest M."/>
            <person name="Roberts A."/>
            <person name="Saif S."/>
            <person name="Shea T."/>
            <person name="Shenoy N."/>
            <person name="Sisk P."/>
            <person name="Stolte C."/>
            <person name="Sykes S."/>
            <person name="Wortman J."/>
            <person name="Nusbaum C."/>
            <person name="Birren B."/>
        </authorList>
    </citation>
    <scope>NUCLEOTIDE SEQUENCE [LARGE SCALE GENOMIC DNA]</scope>
    <source>
        <strain evidence="1">HDV247</strain>
    </source>
</reference>
<proteinExistence type="predicted"/>